<comment type="caution">
    <text evidence="1">The sequence shown here is derived from an EMBL/GenBank/DDBJ whole genome shotgun (WGS) entry which is preliminary data.</text>
</comment>
<dbReference type="Proteomes" id="UP000499080">
    <property type="component" value="Unassembled WGS sequence"/>
</dbReference>
<gene>
    <name evidence="1" type="ORF">AVEN_181930_1</name>
</gene>
<protein>
    <submittedName>
        <fullName evidence="1">Uncharacterized protein</fullName>
    </submittedName>
</protein>
<evidence type="ECO:0000313" key="1">
    <source>
        <dbReference type="EMBL" id="GBN73833.1"/>
    </source>
</evidence>
<dbReference type="AlphaFoldDB" id="A0A4Y2RDQ1"/>
<dbReference type="EMBL" id="BGPR01144275">
    <property type="protein sequence ID" value="GBN73833.1"/>
    <property type="molecule type" value="Genomic_DNA"/>
</dbReference>
<evidence type="ECO:0000313" key="2">
    <source>
        <dbReference type="Proteomes" id="UP000499080"/>
    </source>
</evidence>
<organism evidence="1 2">
    <name type="scientific">Araneus ventricosus</name>
    <name type="common">Orbweaver spider</name>
    <name type="synonym">Epeira ventricosa</name>
    <dbReference type="NCBI Taxonomy" id="182803"/>
    <lineage>
        <taxon>Eukaryota</taxon>
        <taxon>Metazoa</taxon>
        <taxon>Ecdysozoa</taxon>
        <taxon>Arthropoda</taxon>
        <taxon>Chelicerata</taxon>
        <taxon>Arachnida</taxon>
        <taxon>Araneae</taxon>
        <taxon>Araneomorphae</taxon>
        <taxon>Entelegynae</taxon>
        <taxon>Araneoidea</taxon>
        <taxon>Araneidae</taxon>
        <taxon>Araneus</taxon>
    </lineage>
</organism>
<accession>A0A4Y2RDQ1</accession>
<reference evidence="1 2" key="1">
    <citation type="journal article" date="2019" name="Sci. Rep.">
        <title>Orb-weaving spider Araneus ventricosus genome elucidates the spidroin gene catalogue.</title>
        <authorList>
            <person name="Kono N."/>
            <person name="Nakamura H."/>
            <person name="Ohtoshi R."/>
            <person name="Moran D.A.P."/>
            <person name="Shinohara A."/>
            <person name="Yoshida Y."/>
            <person name="Fujiwara M."/>
            <person name="Mori M."/>
            <person name="Tomita M."/>
            <person name="Arakawa K."/>
        </authorList>
    </citation>
    <scope>NUCLEOTIDE SEQUENCE [LARGE SCALE GENOMIC DNA]</scope>
</reference>
<keyword evidence="2" id="KW-1185">Reference proteome</keyword>
<name>A0A4Y2RDQ1_ARAVE</name>
<proteinExistence type="predicted"/>
<feature type="non-terminal residue" evidence="1">
    <location>
        <position position="35"/>
    </location>
</feature>
<sequence length="35" mass="3917">MESAVNIPRTRYEGQRDEHVIIPGDIPFCMNGTVA</sequence>